<evidence type="ECO:0000313" key="2">
    <source>
        <dbReference type="Proteomes" id="UP000592780"/>
    </source>
</evidence>
<reference evidence="1 2" key="1">
    <citation type="submission" date="2020-08" db="EMBL/GenBank/DDBJ databases">
        <title>Genomic Encyclopedia of Type Strains, Phase IV (KMG-V): Genome sequencing to study the core and pangenomes of soil and plant-associated prokaryotes.</title>
        <authorList>
            <person name="Whitman W."/>
        </authorList>
    </citation>
    <scope>NUCLEOTIDE SEQUENCE [LARGE SCALE GENOMIC DNA]</scope>
    <source>
        <strain evidence="1 2">JPY158</strain>
    </source>
</reference>
<dbReference type="RefSeq" id="WP_227717833.1">
    <property type="nucleotide sequence ID" value="NZ_JACHDD010000002.1"/>
</dbReference>
<accession>A0A7W8Q424</accession>
<dbReference type="AlphaFoldDB" id="A0A7W8Q424"/>
<evidence type="ECO:0000313" key="1">
    <source>
        <dbReference type="EMBL" id="MBB5422880.1"/>
    </source>
</evidence>
<gene>
    <name evidence="1" type="ORF">HDG40_001022</name>
</gene>
<protein>
    <submittedName>
        <fullName evidence="1">Uncharacterized protein</fullName>
    </submittedName>
</protein>
<proteinExistence type="predicted"/>
<organism evidence="1 2">
    <name type="scientific">Paraburkholderia atlantica</name>
    <dbReference type="NCBI Taxonomy" id="2654982"/>
    <lineage>
        <taxon>Bacteria</taxon>
        <taxon>Pseudomonadati</taxon>
        <taxon>Pseudomonadota</taxon>
        <taxon>Betaproteobacteria</taxon>
        <taxon>Burkholderiales</taxon>
        <taxon>Burkholderiaceae</taxon>
        <taxon>Paraburkholderia</taxon>
    </lineage>
</organism>
<dbReference type="Proteomes" id="UP000592780">
    <property type="component" value="Unassembled WGS sequence"/>
</dbReference>
<comment type="caution">
    <text evidence="1">The sequence shown here is derived from an EMBL/GenBank/DDBJ whole genome shotgun (WGS) entry which is preliminary data.</text>
</comment>
<keyword evidence="2" id="KW-1185">Reference proteome</keyword>
<dbReference type="EMBL" id="JACHDD010000002">
    <property type="protein sequence ID" value="MBB5422880.1"/>
    <property type="molecule type" value="Genomic_DNA"/>
</dbReference>
<sequence length="81" mass="8578">MLIEHDVLNLVEVVAQPPGSLDRPKRTVLLAALADCEEGTRRNDSENGKHGYDSTGFARCFLSQGASLSVNAARAKTGPPG</sequence>
<name>A0A7W8Q424_PARAM</name>